<evidence type="ECO:0000313" key="12">
    <source>
        <dbReference type="EMBL" id="NBJ93515.1"/>
    </source>
</evidence>
<reference evidence="12" key="1">
    <citation type="submission" date="2018-09" db="EMBL/GenBank/DDBJ databases">
        <title>Murine metabolic-syndrome-specific gut microbial biobank.</title>
        <authorList>
            <person name="Liu C."/>
        </authorList>
    </citation>
    <scope>NUCLEOTIDE SEQUENCE</scope>
    <source>
        <strain evidence="12">D42-62</strain>
    </source>
</reference>
<organism evidence="12 13">
    <name type="scientific">Parablautia muri</name>
    <dbReference type="NCBI Taxonomy" id="2320879"/>
    <lineage>
        <taxon>Bacteria</taxon>
        <taxon>Bacillati</taxon>
        <taxon>Bacillota</taxon>
        <taxon>Clostridia</taxon>
        <taxon>Lachnospirales</taxon>
        <taxon>Lachnospiraceae</taxon>
        <taxon>Parablautia</taxon>
    </lineage>
</organism>
<evidence type="ECO:0000256" key="9">
    <source>
        <dbReference type="ARBA" id="ARBA00023136"/>
    </source>
</evidence>
<dbReference type="InterPro" id="IPR053716">
    <property type="entry name" value="Flag_assembly_chemotaxis_eff"/>
</dbReference>
<name>A0A9X5BGN3_9FIRM</name>
<keyword evidence="7" id="KW-1005">Bacterial flagellum biogenesis</keyword>
<dbReference type="AlphaFoldDB" id="A0A9X5BGN3"/>
<dbReference type="GO" id="GO:0071973">
    <property type="term" value="P:bacterial-type flagellum-dependent cell motility"/>
    <property type="evidence" value="ECO:0007669"/>
    <property type="project" value="InterPro"/>
</dbReference>
<dbReference type="EMBL" id="QZDT01000020">
    <property type="protein sequence ID" value="NBJ93515.1"/>
    <property type="molecule type" value="Genomic_DNA"/>
</dbReference>
<dbReference type="GO" id="GO:0044781">
    <property type="term" value="P:bacterial-type flagellum organization"/>
    <property type="evidence" value="ECO:0007669"/>
    <property type="project" value="UniProtKB-KW"/>
</dbReference>
<evidence type="ECO:0000256" key="7">
    <source>
        <dbReference type="ARBA" id="ARBA00022795"/>
    </source>
</evidence>
<dbReference type="GO" id="GO:0015031">
    <property type="term" value="P:protein transport"/>
    <property type="evidence" value="ECO:0007669"/>
    <property type="project" value="UniProtKB-KW"/>
</dbReference>
<evidence type="ECO:0000256" key="6">
    <source>
        <dbReference type="ARBA" id="ARBA00022500"/>
    </source>
</evidence>
<dbReference type="Pfam" id="PF02050">
    <property type="entry name" value="FliJ"/>
    <property type="match status" value="1"/>
</dbReference>
<dbReference type="InterPro" id="IPR012823">
    <property type="entry name" value="Flagell_FliJ"/>
</dbReference>
<dbReference type="Gene3D" id="1.10.287.1700">
    <property type="match status" value="1"/>
</dbReference>
<evidence type="ECO:0000256" key="3">
    <source>
        <dbReference type="ARBA" id="ARBA00020392"/>
    </source>
</evidence>
<dbReference type="GO" id="GO:0006935">
    <property type="term" value="P:chemotaxis"/>
    <property type="evidence" value="ECO:0007669"/>
    <property type="project" value="UniProtKB-KW"/>
</dbReference>
<dbReference type="Proteomes" id="UP001154420">
    <property type="component" value="Unassembled WGS sequence"/>
</dbReference>
<dbReference type="GO" id="GO:0005886">
    <property type="term" value="C:plasma membrane"/>
    <property type="evidence" value="ECO:0007669"/>
    <property type="project" value="UniProtKB-SubCell"/>
</dbReference>
<evidence type="ECO:0000256" key="4">
    <source>
        <dbReference type="ARBA" id="ARBA00022448"/>
    </source>
</evidence>
<keyword evidence="12" id="KW-0282">Flagellum</keyword>
<keyword evidence="10" id="KW-1006">Bacterial flagellum protein export</keyword>
<evidence type="ECO:0000256" key="8">
    <source>
        <dbReference type="ARBA" id="ARBA00022927"/>
    </source>
</evidence>
<keyword evidence="8" id="KW-0653">Protein transport</keyword>
<keyword evidence="9" id="KW-0472">Membrane</keyword>
<dbReference type="GO" id="GO:0009288">
    <property type="term" value="C:bacterial-type flagellum"/>
    <property type="evidence" value="ECO:0007669"/>
    <property type="project" value="InterPro"/>
</dbReference>
<gene>
    <name evidence="12" type="primary">fliJ</name>
    <name evidence="12" type="ORF">D5281_13145</name>
</gene>
<evidence type="ECO:0000256" key="11">
    <source>
        <dbReference type="SAM" id="Coils"/>
    </source>
</evidence>
<keyword evidence="12" id="KW-0966">Cell projection</keyword>
<keyword evidence="5" id="KW-1003">Cell membrane</keyword>
<evidence type="ECO:0000256" key="10">
    <source>
        <dbReference type="ARBA" id="ARBA00023225"/>
    </source>
</evidence>
<comment type="similarity">
    <text evidence="2">Belongs to the FliJ family.</text>
</comment>
<dbReference type="NCBIfam" id="TIGR02473">
    <property type="entry name" value="flagell_FliJ"/>
    <property type="match status" value="1"/>
</dbReference>
<keyword evidence="13" id="KW-1185">Reference proteome</keyword>
<evidence type="ECO:0000313" key="13">
    <source>
        <dbReference type="Proteomes" id="UP001154420"/>
    </source>
</evidence>
<evidence type="ECO:0000256" key="1">
    <source>
        <dbReference type="ARBA" id="ARBA00004413"/>
    </source>
</evidence>
<keyword evidence="12" id="KW-0969">Cilium</keyword>
<accession>A0A9X5BGN3</accession>
<proteinExistence type="inferred from homology"/>
<keyword evidence="4" id="KW-0813">Transport</keyword>
<evidence type="ECO:0000256" key="5">
    <source>
        <dbReference type="ARBA" id="ARBA00022475"/>
    </source>
</evidence>
<dbReference type="RefSeq" id="WP_160560584.1">
    <property type="nucleotide sequence ID" value="NZ_QZDT01000020.1"/>
</dbReference>
<comment type="caution">
    <text evidence="12">The sequence shown here is derived from an EMBL/GenBank/DDBJ whole genome shotgun (WGS) entry which is preliminary data.</text>
</comment>
<comment type="subcellular location">
    <subcellularLocation>
        <location evidence="1">Cell membrane</location>
        <topology evidence="1">Peripheral membrane protein</topology>
        <orientation evidence="1">Cytoplasmic side</orientation>
    </subcellularLocation>
</comment>
<dbReference type="OrthoDB" id="1767518at2"/>
<evidence type="ECO:0000256" key="2">
    <source>
        <dbReference type="ARBA" id="ARBA00010004"/>
    </source>
</evidence>
<feature type="coiled-coil region" evidence="11">
    <location>
        <begin position="33"/>
        <end position="115"/>
    </location>
</feature>
<protein>
    <recommendedName>
        <fullName evidence="3">Flagellar FliJ protein</fullName>
    </recommendedName>
</protein>
<keyword evidence="11" id="KW-0175">Coiled coil</keyword>
<keyword evidence="6" id="KW-0145">Chemotaxis</keyword>
<sequence length="146" mass="17475">MARFRYRMQSILNIKIKMEDQAKMEFAAARMHLDEEEEKLQVLFDRKEAYENKGRELRKNSLKVLDILENRDAIAVMDEFILFQKQQVKLAEDQLEAARKKLQLARQESKTQERLREKAFEVFIHEENAKEAKEVDELTSYTHGRK</sequence>